<dbReference type="RefSeq" id="WP_271172974.1">
    <property type="nucleotide sequence ID" value="NZ_BSEJ01000005.1"/>
</dbReference>
<protein>
    <recommendedName>
        <fullName evidence="6">Glycerol operon regulatory protein</fullName>
    </recommendedName>
</protein>
<feature type="domain" description="IclR-ED" evidence="8">
    <location>
        <begin position="70"/>
        <end position="256"/>
    </location>
</feature>
<keyword evidence="1" id="KW-0319">Glycerol metabolism</keyword>
<comment type="function">
    <text evidence="5">May be an activator protein for the gylABX operon.</text>
</comment>
<dbReference type="GO" id="GO:0003677">
    <property type="term" value="F:DNA binding"/>
    <property type="evidence" value="ECO:0007669"/>
    <property type="project" value="UniProtKB-KW"/>
</dbReference>
<keyword evidence="4" id="KW-0804">Transcription</keyword>
<sequence>MGVEGEGEGVLTRAMRILACFTADEPDLSATRLSEQTGLSSSTLHRILAQLVDHGLLARAPGRRYIVGPRLWELGELSPLSLRLRETALPHMQRLYEATGENVHLAVLEAPTPERASALYVGRVTGHGSIPTLSRMGGRHPLHTVGVGKAMLAQQGEEWLRQFFRAPLERETVHSLTSEEAVRADLAATKARGYAVAREEMTLGNISIAAMLGHVRGLPPTAIGVVAHIDTADERRLAALVRQTAAALTRELRDAS</sequence>
<dbReference type="InterPro" id="IPR036390">
    <property type="entry name" value="WH_DNA-bd_sf"/>
</dbReference>
<evidence type="ECO:0000259" key="7">
    <source>
        <dbReference type="PROSITE" id="PS51077"/>
    </source>
</evidence>
<dbReference type="SMART" id="SM00346">
    <property type="entry name" value="HTH_ICLR"/>
    <property type="match status" value="1"/>
</dbReference>
<dbReference type="InterPro" id="IPR014757">
    <property type="entry name" value="Tscrpt_reg_IclR_C"/>
</dbReference>
<dbReference type="InterPro" id="IPR029016">
    <property type="entry name" value="GAF-like_dom_sf"/>
</dbReference>
<organism evidence="9 10">
    <name type="scientific">Microbacterium barkeri</name>
    <dbReference type="NCBI Taxonomy" id="33917"/>
    <lineage>
        <taxon>Bacteria</taxon>
        <taxon>Bacillati</taxon>
        <taxon>Actinomycetota</taxon>
        <taxon>Actinomycetes</taxon>
        <taxon>Micrococcales</taxon>
        <taxon>Microbacteriaceae</taxon>
        <taxon>Microbacterium</taxon>
    </lineage>
</organism>
<dbReference type="GO" id="GO:0045892">
    <property type="term" value="P:negative regulation of DNA-templated transcription"/>
    <property type="evidence" value="ECO:0007669"/>
    <property type="project" value="TreeGrafter"/>
</dbReference>
<dbReference type="InterPro" id="IPR005471">
    <property type="entry name" value="Tscrpt_reg_IclR_N"/>
</dbReference>
<dbReference type="GO" id="GO:0006071">
    <property type="term" value="P:glycerol metabolic process"/>
    <property type="evidence" value="ECO:0007669"/>
    <property type="project" value="UniProtKB-KW"/>
</dbReference>
<dbReference type="PANTHER" id="PTHR30136">
    <property type="entry name" value="HELIX-TURN-HELIX TRANSCRIPTIONAL REGULATOR, ICLR FAMILY"/>
    <property type="match status" value="1"/>
</dbReference>
<dbReference type="Gene3D" id="3.30.450.40">
    <property type="match status" value="1"/>
</dbReference>
<keyword evidence="3" id="KW-0238">DNA-binding</keyword>
<evidence type="ECO:0000313" key="9">
    <source>
        <dbReference type="EMBL" id="GLJ61261.1"/>
    </source>
</evidence>
<dbReference type="FunFam" id="1.10.10.10:FF:000056">
    <property type="entry name" value="IclR family transcriptional regulator"/>
    <property type="match status" value="1"/>
</dbReference>
<comment type="caution">
    <text evidence="9">The sequence shown here is derived from an EMBL/GenBank/DDBJ whole genome shotgun (WGS) entry which is preliminary data.</text>
</comment>
<dbReference type="Pfam" id="PF01614">
    <property type="entry name" value="IclR_C"/>
    <property type="match status" value="1"/>
</dbReference>
<dbReference type="AlphaFoldDB" id="A0A9W6H242"/>
<dbReference type="SUPFAM" id="SSF55781">
    <property type="entry name" value="GAF domain-like"/>
    <property type="match status" value="1"/>
</dbReference>
<dbReference type="PROSITE" id="PS51078">
    <property type="entry name" value="ICLR_ED"/>
    <property type="match status" value="1"/>
</dbReference>
<dbReference type="EMBL" id="BSEJ01000005">
    <property type="protein sequence ID" value="GLJ61261.1"/>
    <property type="molecule type" value="Genomic_DNA"/>
</dbReference>
<reference evidence="9" key="1">
    <citation type="journal article" date="2014" name="Int. J. Syst. Evol. Microbiol.">
        <title>Complete genome sequence of Corynebacterium casei LMG S-19264T (=DSM 44701T), isolated from a smear-ripened cheese.</title>
        <authorList>
            <consortium name="US DOE Joint Genome Institute (JGI-PGF)"/>
            <person name="Walter F."/>
            <person name="Albersmeier A."/>
            <person name="Kalinowski J."/>
            <person name="Ruckert C."/>
        </authorList>
    </citation>
    <scope>NUCLEOTIDE SEQUENCE</scope>
    <source>
        <strain evidence="9">VKM Ac-1020</strain>
    </source>
</reference>
<dbReference type="SUPFAM" id="SSF46785">
    <property type="entry name" value="Winged helix' DNA-binding domain"/>
    <property type="match status" value="1"/>
</dbReference>
<evidence type="ECO:0000256" key="3">
    <source>
        <dbReference type="ARBA" id="ARBA00023125"/>
    </source>
</evidence>
<evidence type="ECO:0000256" key="4">
    <source>
        <dbReference type="ARBA" id="ARBA00023163"/>
    </source>
</evidence>
<dbReference type="InterPro" id="IPR036388">
    <property type="entry name" value="WH-like_DNA-bd_sf"/>
</dbReference>
<evidence type="ECO:0000313" key="10">
    <source>
        <dbReference type="Proteomes" id="UP001142462"/>
    </source>
</evidence>
<keyword evidence="10" id="KW-1185">Reference proteome</keyword>
<feature type="domain" description="HTH iclR-type" evidence="7">
    <location>
        <begin position="8"/>
        <end position="69"/>
    </location>
</feature>
<dbReference type="InterPro" id="IPR050707">
    <property type="entry name" value="HTH_MetabolicPath_Reg"/>
</dbReference>
<reference evidence="9" key="2">
    <citation type="submission" date="2023-01" db="EMBL/GenBank/DDBJ databases">
        <authorList>
            <person name="Sun Q."/>
            <person name="Evtushenko L."/>
        </authorList>
    </citation>
    <scope>NUCLEOTIDE SEQUENCE</scope>
    <source>
        <strain evidence="9">VKM Ac-1020</strain>
    </source>
</reference>
<dbReference type="Pfam" id="PF09339">
    <property type="entry name" value="HTH_IclR"/>
    <property type="match status" value="1"/>
</dbReference>
<dbReference type="PANTHER" id="PTHR30136:SF24">
    <property type="entry name" value="HTH-TYPE TRANSCRIPTIONAL REPRESSOR ALLR"/>
    <property type="match status" value="1"/>
</dbReference>
<evidence type="ECO:0000256" key="2">
    <source>
        <dbReference type="ARBA" id="ARBA00023015"/>
    </source>
</evidence>
<evidence type="ECO:0000256" key="6">
    <source>
        <dbReference type="ARBA" id="ARBA00070406"/>
    </source>
</evidence>
<dbReference type="GO" id="GO:0003700">
    <property type="term" value="F:DNA-binding transcription factor activity"/>
    <property type="evidence" value="ECO:0007669"/>
    <property type="project" value="TreeGrafter"/>
</dbReference>
<evidence type="ECO:0000259" key="8">
    <source>
        <dbReference type="PROSITE" id="PS51078"/>
    </source>
</evidence>
<accession>A0A9W6H242</accession>
<evidence type="ECO:0000256" key="5">
    <source>
        <dbReference type="ARBA" id="ARBA00058938"/>
    </source>
</evidence>
<evidence type="ECO:0000256" key="1">
    <source>
        <dbReference type="ARBA" id="ARBA00022798"/>
    </source>
</evidence>
<keyword evidence="2" id="KW-0805">Transcription regulation</keyword>
<name>A0A9W6H242_9MICO</name>
<proteinExistence type="predicted"/>
<dbReference type="PROSITE" id="PS51077">
    <property type="entry name" value="HTH_ICLR"/>
    <property type="match status" value="1"/>
</dbReference>
<gene>
    <name evidence="9" type="ORF">GCM10017576_13900</name>
</gene>
<dbReference type="Proteomes" id="UP001142462">
    <property type="component" value="Unassembled WGS sequence"/>
</dbReference>
<dbReference type="Gene3D" id="1.10.10.10">
    <property type="entry name" value="Winged helix-like DNA-binding domain superfamily/Winged helix DNA-binding domain"/>
    <property type="match status" value="1"/>
</dbReference>